<dbReference type="AlphaFoldDB" id="A0A2Z3YWF7"/>
<gene>
    <name evidence="2" type="ORF">Csp1_09370</name>
</gene>
<dbReference type="CDD" id="cd00090">
    <property type="entry name" value="HTH_ARSR"/>
    <property type="match status" value="1"/>
</dbReference>
<sequence>MSPARSYEHPDAADITLPRVLFALSDPLRLGMIHRLADNGGEVDSRELGPGLPKSTLTHHTRLLRESGLTWTRGEGRKCLISLRREDLDARFPGLLDTVLEGWRPESGV</sequence>
<dbReference type="InterPro" id="IPR011991">
    <property type="entry name" value="ArsR-like_HTH"/>
</dbReference>
<dbReference type="GO" id="GO:0003700">
    <property type="term" value="F:DNA-binding transcription factor activity"/>
    <property type="evidence" value="ECO:0007669"/>
    <property type="project" value="InterPro"/>
</dbReference>
<proteinExistence type="predicted"/>
<dbReference type="RefSeq" id="WP_110482455.1">
    <property type="nucleotide sequence ID" value="NZ_CP024988.1"/>
</dbReference>
<evidence type="ECO:0000259" key="1">
    <source>
        <dbReference type="PROSITE" id="PS50987"/>
    </source>
</evidence>
<dbReference type="PRINTS" id="PR00778">
    <property type="entry name" value="HTHARSR"/>
</dbReference>
<dbReference type="InterPro" id="IPR036388">
    <property type="entry name" value="WH-like_DNA-bd_sf"/>
</dbReference>
<accession>A0A2Z3YWF7</accession>
<organism evidence="2 3">
    <name type="scientific">Corynebacterium provencense</name>
    <dbReference type="NCBI Taxonomy" id="1737425"/>
    <lineage>
        <taxon>Bacteria</taxon>
        <taxon>Bacillati</taxon>
        <taxon>Actinomycetota</taxon>
        <taxon>Actinomycetes</taxon>
        <taxon>Mycobacteriales</taxon>
        <taxon>Corynebacteriaceae</taxon>
        <taxon>Corynebacterium</taxon>
    </lineage>
</organism>
<dbReference type="InterPro" id="IPR001845">
    <property type="entry name" value="HTH_ArsR_DNA-bd_dom"/>
</dbReference>
<reference evidence="3" key="1">
    <citation type="submission" date="2017-11" db="EMBL/GenBank/DDBJ databases">
        <title>Otitis media/interna in a cat caused by the recently described species Corynebacterium provencense.</title>
        <authorList>
            <person name="Kittl S."/>
            <person name="Brodard I."/>
            <person name="Rychener L."/>
            <person name="Jores J."/>
            <person name="Roosje P."/>
            <person name="Gobeli Brawand S."/>
        </authorList>
    </citation>
    <scope>NUCLEOTIDE SEQUENCE [LARGE SCALE GENOMIC DNA]</scope>
    <source>
        <strain evidence="3">17KM38</strain>
    </source>
</reference>
<dbReference type="PROSITE" id="PS50987">
    <property type="entry name" value="HTH_ARSR_2"/>
    <property type="match status" value="1"/>
</dbReference>
<dbReference type="STRING" id="1737425.GCA_900049755_00351"/>
<name>A0A2Z3YWF7_9CORY</name>
<dbReference type="KEGG" id="cpre:Csp1_09370"/>
<protein>
    <recommendedName>
        <fullName evidence="1">HTH arsR-type domain-containing protein</fullName>
    </recommendedName>
</protein>
<feature type="domain" description="HTH arsR-type" evidence="1">
    <location>
        <begin position="9"/>
        <end position="103"/>
    </location>
</feature>
<dbReference type="OrthoDB" id="4471357at2"/>
<dbReference type="SUPFAM" id="SSF46785">
    <property type="entry name" value="Winged helix' DNA-binding domain"/>
    <property type="match status" value="1"/>
</dbReference>
<evidence type="ECO:0000313" key="2">
    <source>
        <dbReference type="EMBL" id="AWT25743.1"/>
    </source>
</evidence>
<dbReference type="InterPro" id="IPR036390">
    <property type="entry name" value="WH_DNA-bd_sf"/>
</dbReference>
<evidence type="ECO:0000313" key="3">
    <source>
        <dbReference type="Proteomes" id="UP000247696"/>
    </source>
</evidence>
<keyword evidence="3" id="KW-1185">Reference proteome</keyword>
<dbReference type="Gene3D" id="1.10.10.10">
    <property type="entry name" value="Winged helix-like DNA-binding domain superfamily/Winged helix DNA-binding domain"/>
    <property type="match status" value="1"/>
</dbReference>
<dbReference type="SMART" id="SM00418">
    <property type="entry name" value="HTH_ARSR"/>
    <property type="match status" value="1"/>
</dbReference>
<dbReference type="EMBL" id="CP024988">
    <property type="protein sequence ID" value="AWT25743.1"/>
    <property type="molecule type" value="Genomic_DNA"/>
</dbReference>
<dbReference type="Proteomes" id="UP000247696">
    <property type="component" value="Chromosome"/>
</dbReference>